<comment type="caution">
    <text evidence="1">The sequence shown here is derived from an EMBL/GenBank/DDBJ whole genome shotgun (WGS) entry which is preliminary data.</text>
</comment>
<dbReference type="PANTHER" id="PTHR13318">
    <property type="entry name" value="PARTNER OF PAIRED, ISOFORM B-RELATED"/>
    <property type="match status" value="1"/>
</dbReference>
<dbReference type="Gene3D" id="3.80.10.10">
    <property type="entry name" value="Ribonuclease Inhibitor"/>
    <property type="match status" value="2"/>
</dbReference>
<keyword evidence="2" id="KW-1185">Reference proteome</keyword>
<evidence type="ECO:0000313" key="1">
    <source>
        <dbReference type="EMBL" id="ROT60770.1"/>
    </source>
</evidence>
<dbReference type="EMBL" id="QCYY01004567">
    <property type="protein sequence ID" value="ROT60770.1"/>
    <property type="molecule type" value="Genomic_DNA"/>
</dbReference>
<dbReference type="OrthoDB" id="16120at2759"/>
<dbReference type="AlphaFoldDB" id="A0A3R7MFU8"/>
<dbReference type="PANTHER" id="PTHR13318:SF95">
    <property type="entry name" value="F-BOX PROTEIN YLR352W"/>
    <property type="match status" value="1"/>
</dbReference>
<sequence>MPPYKAVHSLKAFAKDKVMYNVCAVILDEIFFTEEENWDIFGPPRLSTRLSIVRDILASSLTPTLLEDLLNTILSKDEAVEATVRYLALQLLLVEGVRNLMIGNFPESYYEWVLEATGLNGAGIQTLDLRGVWIREEHRYFLIKALRKLQDVRKLTLRYTCDDEMLATLGKYCLKLQKLDISGSARVTVDGLKQLCENTSRTHDTHLTQTLQIVDLGGPGSQNLSVDLACYLLRTLPHLVSLGSYERTGAALEILHKKCPEKQFGLKYLHDVITTSGRHFAICKACPHLQAIYLDSPKDIAVHFLDMLDNLSEVKLHKVRWNDVLVMLKKMGSRIRSLFLLTVFGQVDMIELGSLCPNLIRLEIHNVSLSCSDTTHRNAFHGIKELYIYNSQISTTCVKLIMNQCLNVEHLTLGDCAQLTDPAIILSMRDHSLRHVKEIWFGVAQNLTMRTIDALIEHCPLLTSLGNLAAWSVHPDDINLLRVQCMVTNVDLALHEYGPDEEEQWIPIEAI</sequence>
<protein>
    <submittedName>
        <fullName evidence="1">Uncharacterized protein</fullName>
    </submittedName>
</protein>
<name>A0A3R7MFU8_PENVA</name>
<organism evidence="1 2">
    <name type="scientific">Penaeus vannamei</name>
    <name type="common">Whiteleg shrimp</name>
    <name type="synonym">Litopenaeus vannamei</name>
    <dbReference type="NCBI Taxonomy" id="6689"/>
    <lineage>
        <taxon>Eukaryota</taxon>
        <taxon>Metazoa</taxon>
        <taxon>Ecdysozoa</taxon>
        <taxon>Arthropoda</taxon>
        <taxon>Crustacea</taxon>
        <taxon>Multicrustacea</taxon>
        <taxon>Malacostraca</taxon>
        <taxon>Eumalacostraca</taxon>
        <taxon>Eucarida</taxon>
        <taxon>Decapoda</taxon>
        <taxon>Dendrobranchiata</taxon>
        <taxon>Penaeoidea</taxon>
        <taxon>Penaeidae</taxon>
        <taxon>Penaeus</taxon>
    </lineage>
</organism>
<dbReference type="SUPFAM" id="SSF52047">
    <property type="entry name" value="RNI-like"/>
    <property type="match status" value="1"/>
</dbReference>
<dbReference type="GO" id="GO:0031146">
    <property type="term" value="P:SCF-dependent proteasomal ubiquitin-dependent protein catabolic process"/>
    <property type="evidence" value="ECO:0007669"/>
    <property type="project" value="TreeGrafter"/>
</dbReference>
<reference evidence="1 2" key="2">
    <citation type="submission" date="2019-01" db="EMBL/GenBank/DDBJ databases">
        <title>The decoding of complex shrimp genome reveals the adaptation for benthos swimmer, frequently molting mechanism and breeding impact on genome.</title>
        <authorList>
            <person name="Sun Y."/>
            <person name="Gao Y."/>
            <person name="Yu Y."/>
        </authorList>
    </citation>
    <scope>NUCLEOTIDE SEQUENCE [LARGE SCALE GENOMIC DNA]</scope>
    <source>
        <tissue evidence="1">Muscle</tissue>
    </source>
</reference>
<dbReference type="InterPro" id="IPR032675">
    <property type="entry name" value="LRR_dom_sf"/>
</dbReference>
<reference evidence="1 2" key="1">
    <citation type="submission" date="2018-04" db="EMBL/GenBank/DDBJ databases">
        <authorList>
            <person name="Zhang X."/>
            <person name="Yuan J."/>
            <person name="Li F."/>
            <person name="Xiang J."/>
        </authorList>
    </citation>
    <scope>NUCLEOTIDE SEQUENCE [LARGE SCALE GENOMIC DNA]</scope>
    <source>
        <tissue evidence="1">Muscle</tissue>
    </source>
</reference>
<dbReference type="Proteomes" id="UP000283509">
    <property type="component" value="Unassembled WGS sequence"/>
</dbReference>
<dbReference type="GO" id="GO:0019005">
    <property type="term" value="C:SCF ubiquitin ligase complex"/>
    <property type="evidence" value="ECO:0007669"/>
    <property type="project" value="TreeGrafter"/>
</dbReference>
<proteinExistence type="predicted"/>
<evidence type="ECO:0000313" key="2">
    <source>
        <dbReference type="Proteomes" id="UP000283509"/>
    </source>
</evidence>
<gene>
    <name evidence="1" type="ORF">C7M84_021632</name>
</gene>
<accession>A0A3R7MFU8</accession>